<sequence length="407" mass="47392">MFGKLFVALVALASLYIGNELSTVYVPETFESPFLYKTIFLTNKIIGNFAYYFDFLGFEHEYYIVRRAIEIYDTVFNRVSVRVYSPIKVKSSMPFMVFTHGGGYSLGHIDGFDTYLFEIARRANIIIISVNYRLSPEFAFPIPLEDSFAVLEYAIDNYQVLKLDTKRIIIAGDSSGGNLALVLSQQLYIRRQIKPRLQVLIYPWIQMLNLRFPSHLRYKALFPTLNSAKIILWYLGFSKVTVEMQEFLLQNKQTLLIRDQRLRDKYQSYLDINLLPKEYKQARSYYRDYNNILFPNRSYLINDPLLRNKNFVSKIEKLADIELSPGLADIEILRNMPPTYMLVFEMDGLKDEQLIFVERLRLAGVPVNLDFNEEGFHGIATMLDPVLGLKLPFALLDNVVKYIELNL</sequence>
<keyword evidence="4" id="KW-0732">Signal</keyword>
<feature type="active site" evidence="3">
    <location>
        <position position="174"/>
    </location>
</feature>
<dbReference type="OrthoDB" id="408631at2759"/>
<keyword evidence="7" id="KW-1185">Reference proteome</keyword>
<name>A0A3M7SM24_BRAPC</name>
<dbReference type="Pfam" id="PF07859">
    <property type="entry name" value="Abhydrolase_3"/>
    <property type="match status" value="2"/>
</dbReference>
<dbReference type="EMBL" id="REGN01001117">
    <property type="protein sequence ID" value="RNA36843.1"/>
    <property type="molecule type" value="Genomic_DNA"/>
</dbReference>
<dbReference type="Proteomes" id="UP000276133">
    <property type="component" value="Unassembled WGS sequence"/>
</dbReference>
<evidence type="ECO:0000256" key="4">
    <source>
        <dbReference type="SAM" id="SignalP"/>
    </source>
</evidence>
<dbReference type="AlphaFoldDB" id="A0A3M7SM24"/>
<feature type="chain" id="PRO_5018199509" evidence="4">
    <location>
        <begin position="19"/>
        <end position="407"/>
    </location>
</feature>
<dbReference type="InterPro" id="IPR029058">
    <property type="entry name" value="AB_hydrolase_fold"/>
</dbReference>
<feature type="domain" description="Alpha/beta hydrolase fold-3" evidence="5">
    <location>
        <begin position="96"/>
        <end position="216"/>
    </location>
</feature>
<dbReference type="STRING" id="10195.A0A3M7SM24"/>
<organism evidence="6 7">
    <name type="scientific">Brachionus plicatilis</name>
    <name type="common">Marine rotifer</name>
    <name type="synonym">Brachionus muelleri</name>
    <dbReference type="NCBI Taxonomy" id="10195"/>
    <lineage>
        <taxon>Eukaryota</taxon>
        <taxon>Metazoa</taxon>
        <taxon>Spiralia</taxon>
        <taxon>Gnathifera</taxon>
        <taxon>Rotifera</taxon>
        <taxon>Eurotatoria</taxon>
        <taxon>Monogononta</taxon>
        <taxon>Pseudotrocha</taxon>
        <taxon>Ploima</taxon>
        <taxon>Brachionidae</taxon>
        <taxon>Brachionus</taxon>
    </lineage>
</organism>
<dbReference type="GO" id="GO:0016787">
    <property type="term" value="F:hydrolase activity"/>
    <property type="evidence" value="ECO:0007669"/>
    <property type="project" value="UniProtKB-KW"/>
</dbReference>
<evidence type="ECO:0000313" key="7">
    <source>
        <dbReference type="Proteomes" id="UP000276133"/>
    </source>
</evidence>
<dbReference type="Gene3D" id="3.40.50.1820">
    <property type="entry name" value="alpha/beta hydrolase"/>
    <property type="match status" value="1"/>
</dbReference>
<comment type="similarity">
    <text evidence="1">Belongs to the 'GDXG' lipolytic enzyme family.</text>
</comment>
<dbReference type="InterPro" id="IPR033140">
    <property type="entry name" value="Lipase_GDXG_put_SER_AS"/>
</dbReference>
<evidence type="ECO:0000259" key="5">
    <source>
        <dbReference type="Pfam" id="PF07859"/>
    </source>
</evidence>
<comment type="caution">
    <text evidence="6">The sequence shown here is derived from an EMBL/GenBank/DDBJ whole genome shotgun (WGS) entry which is preliminary data.</text>
</comment>
<evidence type="ECO:0000256" key="2">
    <source>
        <dbReference type="ARBA" id="ARBA00022801"/>
    </source>
</evidence>
<feature type="signal peptide" evidence="4">
    <location>
        <begin position="1"/>
        <end position="18"/>
    </location>
</feature>
<dbReference type="PANTHER" id="PTHR48081">
    <property type="entry name" value="AB HYDROLASE SUPERFAMILY PROTEIN C4A8.06C"/>
    <property type="match status" value="1"/>
</dbReference>
<dbReference type="PROSITE" id="PS01174">
    <property type="entry name" value="LIPASE_GDXG_SER"/>
    <property type="match status" value="1"/>
</dbReference>
<gene>
    <name evidence="6" type="ORF">BpHYR1_025920</name>
</gene>
<dbReference type="InterPro" id="IPR013094">
    <property type="entry name" value="AB_hydrolase_3"/>
</dbReference>
<evidence type="ECO:0000313" key="6">
    <source>
        <dbReference type="EMBL" id="RNA36843.1"/>
    </source>
</evidence>
<accession>A0A3M7SM24</accession>
<dbReference type="InterPro" id="IPR050300">
    <property type="entry name" value="GDXG_lipolytic_enzyme"/>
</dbReference>
<protein>
    <submittedName>
        <fullName evidence="6">Arylacetamide deacetylase</fullName>
    </submittedName>
</protein>
<keyword evidence="2" id="KW-0378">Hydrolase</keyword>
<evidence type="ECO:0000256" key="1">
    <source>
        <dbReference type="ARBA" id="ARBA00010515"/>
    </source>
</evidence>
<evidence type="ECO:0000256" key="3">
    <source>
        <dbReference type="PROSITE-ProRule" id="PRU10038"/>
    </source>
</evidence>
<proteinExistence type="inferred from homology"/>
<reference evidence="6 7" key="1">
    <citation type="journal article" date="2018" name="Sci. Rep.">
        <title>Genomic signatures of local adaptation to the degree of environmental predictability in rotifers.</title>
        <authorList>
            <person name="Franch-Gras L."/>
            <person name="Hahn C."/>
            <person name="Garcia-Roger E.M."/>
            <person name="Carmona M.J."/>
            <person name="Serra M."/>
            <person name="Gomez A."/>
        </authorList>
    </citation>
    <scope>NUCLEOTIDE SEQUENCE [LARGE SCALE GENOMIC DNA]</scope>
    <source>
        <strain evidence="6">HYR1</strain>
    </source>
</reference>
<dbReference type="SUPFAM" id="SSF53474">
    <property type="entry name" value="alpha/beta-Hydrolases"/>
    <property type="match status" value="1"/>
</dbReference>
<dbReference type="PANTHER" id="PTHR48081:SF8">
    <property type="entry name" value="ALPHA_BETA HYDROLASE FOLD-3 DOMAIN-CONTAINING PROTEIN-RELATED"/>
    <property type="match status" value="1"/>
</dbReference>
<feature type="domain" description="Alpha/beta hydrolase fold-3" evidence="5">
    <location>
        <begin position="315"/>
        <end position="379"/>
    </location>
</feature>